<comment type="similarity">
    <text evidence="1">Belongs to the universal stress protein A family.</text>
</comment>
<dbReference type="PRINTS" id="PR01438">
    <property type="entry name" value="UNVRSLSTRESS"/>
</dbReference>
<dbReference type="EMBL" id="JACCBF010000001">
    <property type="protein sequence ID" value="NYD32132.1"/>
    <property type="molecule type" value="Genomic_DNA"/>
</dbReference>
<dbReference type="PANTHER" id="PTHR46268:SF6">
    <property type="entry name" value="UNIVERSAL STRESS PROTEIN UP12"/>
    <property type="match status" value="1"/>
</dbReference>
<feature type="domain" description="UspA" evidence="2">
    <location>
        <begin position="3"/>
        <end position="130"/>
    </location>
</feature>
<dbReference type="AlphaFoldDB" id="A0A852RZY2"/>
<reference evidence="3 4" key="1">
    <citation type="submission" date="2020-07" db="EMBL/GenBank/DDBJ databases">
        <title>Sequencing the genomes of 1000 actinobacteria strains.</title>
        <authorList>
            <person name="Klenk H.-P."/>
        </authorList>
    </citation>
    <scope>NUCLEOTIDE SEQUENCE [LARGE SCALE GENOMIC DNA]</scope>
    <source>
        <strain evidence="3 4">DSM 19082</strain>
    </source>
</reference>
<organism evidence="3 4">
    <name type="scientific">Nocardioides kongjuensis</name>
    <dbReference type="NCBI Taxonomy" id="349522"/>
    <lineage>
        <taxon>Bacteria</taxon>
        <taxon>Bacillati</taxon>
        <taxon>Actinomycetota</taxon>
        <taxon>Actinomycetes</taxon>
        <taxon>Propionibacteriales</taxon>
        <taxon>Nocardioidaceae</taxon>
        <taxon>Nocardioides</taxon>
    </lineage>
</organism>
<proteinExistence type="inferred from homology"/>
<dbReference type="Gene3D" id="3.40.50.620">
    <property type="entry name" value="HUPs"/>
    <property type="match status" value="2"/>
</dbReference>
<dbReference type="InterPro" id="IPR006015">
    <property type="entry name" value="Universal_stress_UspA"/>
</dbReference>
<dbReference type="InterPro" id="IPR006016">
    <property type="entry name" value="UspA"/>
</dbReference>
<evidence type="ECO:0000313" key="4">
    <source>
        <dbReference type="Proteomes" id="UP000582231"/>
    </source>
</evidence>
<evidence type="ECO:0000259" key="2">
    <source>
        <dbReference type="Pfam" id="PF00582"/>
    </source>
</evidence>
<dbReference type="InterPro" id="IPR014729">
    <property type="entry name" value="Rossmann-like_a/b/a_fold"/>
</dbReference>
<evidence type="ECO:0000313" key="3">
    <source>
        <dbReference type="EMBL" id="NYD32132.1"/>
    </source>
</evidence>
<dbReference type="SUPFAM" id="SSF52402">
    <property type="entry name" value="Adenine nucleotide alpha hydrolases-like"/>
    <property type="match status" value="2"/>
</dbReference>
<comment type="caution">
    <text evidence="3">The sequence shown here is derived from an EMBL/GenBank/DDBJ whole genome shotgun (WGS) entry which is preliminary data.</text>
</comment>
<dbReference type="RefSeq" id="WP_179728351.1">
    <property type="nucleotide sequence ID" value="NZ_BAABEF010000001.1"/>
</dbReference>
<protein>
    <submittedName>
        <fullName evidence="3">Nucleotide-binding universal stress UspA family protein</fullName>
    </submittedName>
</protein>
<sequence length="294" mass="29881">MSVLVGLLPDDRFRAPLRLGISMALSSGLPLRLCTIVSGTSSGLNAVDTEYLDTVEKSAAAGLAEMAGLVASEVAVTTEVRRARSVSAGLLEAAADASYLVVGSSPSGVLGRVALGGIGDRLLHGSSIPVGLAPREYAVDSRTRINRLTVAFGGTASADLIAATAVRAAALGAELRIASFNVHPVSLFGSMIETGPQSLVVERWAAAKRVEIDAALQAARSSAATDAEVVVGQGNSWAEALSGVPWRAGDVLVVGSGAGGLAERVFIGSQASKVIRHSPVPVVCVPRQLVPAPS</sequence>
<dbReference type="Proteomes" id="UP000582231">
    <property type="component" value="Unassembled WGS sequence"/>
</dbReference>
<gene>
    <name evidence="3" type="ORF">BJ958_003678</name>
</gene>
<dbReference type="PANTHER" id="PTHR46268">
    <property type="entry name" value="STRESS RESPONSE PROTEIN NHAX"/>
    <property type="match status" value="1"/>
</dbReference>
<keyword evidence="4" id="KW-1185">Reference proteome</keyword>
<name>A0A852RZY2_9ACTN</name>
<dbReference type="Pfam" id="PF00582">
    <property type="entry name" value="Usp"/>
    <property type="match status" value="2"/>
</dbReference>
<feature type="domain" description="UspA" evidence="2">
    <location>
        <begin position="146"/>
        <end position="286"/>
    </location>
</feature>
<evidence type="ECO:0000256" key="1">
    <source>
        <dbReference type="ARBA" id="ARBA00008791"/>
    </source>
</evidence>
<accession>A0A852RZY2</accession>